<proteinExistence type="predicted"/>
<dbReference type="AlphaFoldDB" id="A0A2Z4FK09"/>
<evidence type="ECO:0000313" key="2">
    <source>
        <dbReference type="Proteomes" id="UP000249799"/>
    </source>
</evidence>
<organism evidence="1 2">
    <name type="scientific">Bradymonas sediminis</name>
    <dbReference type="NCBI Taxonomy" id="1548548"/>
    <lineage>
        <taxon>Bacteria</taxon>
        <taxon>Deltaproteobacteria</taxon>
        <taxon>Bradymonadales</taxon>
        <taxon>Bradymonadaceae</taxon>
        <taxon>Bradymonas</taxon>
    </lineage>
</organism>
<dbReference type="RefSeq" id="WP_111333520.1">
    <property type="nucleotide sequence ID" value="NZ_CP030032.1"/>
</dbReference>
<sequence length="261" mass="27176">MNNLLPQSISALAVLGSLIALVMLNPKKKNAAEGDRTLLRGAVGIGWLGLLGGALLIYLGVFNTLSALMGTAACAGLAALPMTIDLRKSPSYAVALGAVAPLLIGATALVLKIDIVGEPADAMLLYAGQWAAFCAAMSAALIASAFSWASRSSAGQGDAASEARAQDARRLGLHARDFALRAVLLGWLSWLVLILIHWRSIGAISMASPADWTFVGALMLATSALLVLWSKRRAYYEAILLIYIAILALGICFGAPFGLAI</sequence>
<dbReference type="KEGG" id="bsed:DN745_07595"/>
<gene>
    <name evidence="1" type="ORF">DN745_07595</name>
</gene>
<dbReference type="EMBL" id="CP030032">
    <property type="protein sequence ID" value="AWV89210.1"/>
    <property type="molecule type" value="Genomic_DNA"/>
</dbReference>
<dbReference type="Proteomes" id="UP000249799">
    <property type="component" value="Chromosome"/>
</dbReference>
<accession>A0A2Z4FK09</accession>
<keyword evidence="2" id="KW-1185">Reference proteome</keyword>
<protein>
    <submittedName>
        <fullName evidence="1">Uncharacterized protein</fullName>
    </submittedName>
</protein>
<reference evidence="1 2" key="1">
    <citation type="submission" date="2018-06" db="EMBL/GenBank/DDBJ databases">
        <title>Lujinxingia sediminis gen. nov. sp. nov., a new facultative anaerobic member of the class Deltaproteobacteria, and proposal of Lujinxingaceae fam. nov.</title>
        <authorList>
            <person name="Guo L.-Y."/>
            <person name="Li C.-M."/>
            <person name="Wang S."/>
            <person name="Du Z.-J."/>
        </authorList>
    </citation>
    <scope>NUCLEOTIDE SEQUENCE [LARGE SCALE GENOMIC DNA]</scope>
    <source>
        <strain evidence="1 2">FA350</strain>
    </source>
</reference>
<evidence type="ECO:0000313" key="1">
    <source>
        <dbReference type="EMBL" id="AWV89210.1"/>
    </source>
</evidence>
<name>A0A2Z4FK09_9DELT</name>